<comment type="caution">
    <text evidence="2">The sequence shown here is derived from an EMBL/GenBank/DDBJ whole genome shotgun (WGS) entry which is preliminary data.</text>
</comment>
<dbReference type="PANTHER" id="PTHR34219">
    <property type="entry name" value="IRON-REGULATED INNER MEMBRANE PROTEIN-RELATED"/>
    <property type="match status" value="1"/>
</dbReference>
<gene>
    <name evidence="2" type="ORF">H9863_00850</name>
</gene>
<dbReference type="Pfam" id="PF03929">
    <property type="entry name" value="PepSY_TM"/>
    <property type="match status" value="1"/>
</dbReference>
<feature type="transmembrane region" description="Helical" evidence="1">
    <location>
        <begin position="251"/>
        <end position="272"/>
    </location>
</feature>
<evidence type="ECO:0000313" key="3">
    <source>
        <dbReference type="Proteomes" id="UP000824202"/>
    </source>
</evidence>
<name>A0A9D1UYA1_9BACT</name>
<keyword evidence="1" id="KW-0472">Membrane</keyword>
<feature type="non-terminal residue" evidence="2">
    <location>
        <position position="394"/>
    </location>
</feature>
<dbReference type="AlphaFoldDB" id="A0A9D1UYA1"/>
<proteinExistence type="predicted"/>
<protein>
    <submittedName>
        <fullName evidence="2">PepSY domain-containing protein</fullName>
    </submittedName>
</protein>
<reference evidence="2" key="2">
    <citation type="submission" date="2021-04" db="EMBL/GenBank/DDBJ databases">
        <authorList>
            <person name="Gilroy R."/>
        </authorList>
    </citation>
    <scope>NUCLEOTIDE SEQUENCE</scope>
    <source>
        <strain evidence="2">23274</strain>
    </source>
</reference>
<evidence type="ECO:0000256" key="1">
    <source>
        <dbReference type="SAM" id="Phobius"/>
    </source>
</evidence>
<keyword evidence="1" id="KW-0812">Transmembrane</keyword>
<keyword evidence="1" id="KW-1133">Transmembrane helix</keyword>
<dbReference type="Proteomes" id="UP000824202">
    <property type="component" value="Unassembled WGS sequence"/>
</dbReference>
<sequence length="394" mass="45007">MLFFRLFRQIHKVLGLLLSFLFLAWFLSGVVMIYHGFPRVNQQERIEKLSVLTALPPLDSLWQHLPAGTRANGLSVDMLLDRPVFHLRAKGAAADWYADSLHAVGKPDFNACARIAVQLAGNSIYTADTLHALDQWIPFGYLRKEFPIYKFSFQDARKQQIYVSSQTGNVLQWTDRPARIWAYLGAIPHWVYFTGLRQHQPAWFNFMVWAAGMGAVMCFTGLWIGTVILWRNRRKGLRSPYKKRWLRWHHVTGMVFGIFALTFVFSGMMSMVDLPDWMKKKSEANLPPSPRGRQGAMLAPENYVLDYRLLVDSLPGVKRIEWQAFAGHPYYAVHTADGRKNIDASLSGAIRPFCLTEAIVREYLGQIHGKDAVYTLTLQTAGELPKDMPSLPVY</sequence>
<feature type="transmembrane region" description="Helical" evidence="1">
    <location>
        <begin position="206"/>
        <end position="230"/>
    </location>
</feature>
<dbReference type="InterPro" id="IPR005625">
    <property type="entry name" value="PepSY-ass_TM"/>
</dbReference>
<accession>A0A9D1UYA1</accession>
<dbReference type="PANTHER" id="PTHR34219:SF6">
    <property type="entry name" value="BLR3280 PROTEIN"/>
    <property type="match status" value="1"/>
</dbReference>
<reference evidence="2" key="1">
    <citation type="journal article" date="2021" name="PeerJ">
        <title>Extensive microbial diversity within the chicken gut microbiome revealed by metagenomics and culture.</title>
        <authorList>
            <person name="Gilroy R."/>
            <person name="Ravi A."/>
            <person name="Getino M."/>
            <person name="Pursley I."/>
            <person name="Horton D.L."/>
            <person name="Alikhan N.F."/>
            <person name="Baker D."/>
            <person name="Gharbi K."/>
            <person name="Hall N."/>
            <person name="Watson M."/>
            <person name="Adriaenssens E.M."/>
            <person name="Foster-Nyarko E."/>
            <person name="Jarju S."/>
            <person name="Secka A."/>
            <person name="Antonio M."/>
            <person name="Oren A."/>
            <person name="Chaudhuri R.R."/>
            <person name="La Ragione R."/>
            <person name="Hildebrand F."/>
            <person name="Pallen M.J."/>
        </authorList>
    </citation>
    <scope>NUCLEOTIDE SEQUENCE</scope>
    <source>
        <strain evidence="2">23274</strain>
    </source>
</reference>
<evidence type="ECO:0000313" key="2">
    <source>
        <dbReference type="EMBL" id="HIX02653.1"/>
    </source>
</evidence>
<organism evidence="2 3">
    <name type="scientific">Candidatus Odoribacter faecigallinarum</name>
    <dbReference type="NCBI Taxonomy" id="2838706"/>
    <lineage>
        <taxon>Bacteria</taxon>
        <taxon>Pseudomonadati</taxon>
        <taxon>Bacteroidota</taxon>
        <taxon>Bacteroidia</taxon>
        <taxon>Bacteroidales</taxon>
        <taxon>Odoribacteraceae</taxon>
        <taxon>Odoribacter</taxon>
    </lineage>
</organism>
<dbReference type="EMBL" id="DXFT01000017">
    <property type="protein sequence ID" value="HIX02653.1"/>
    <property type="molecule type" value="Genomic_DNA"/>
</dbReference>